<feature type="transmembrane region" description="Helical" evidence="1">
    <location>
        <begin position="6"/>
        <end position="26"/>
    </location>
</feature>
<dbReference type="AlphaFoldDB" id="A0A5C6CSR2"/>
<name>A0A5C6CSR2_9BACT</name>
<protein>
    <submittedName>
        <fullName evidence="2">Uncharacterized protein</fullName>
    </submittedName>
</protein>
<comment type="caution">
    <text evidence="2">The sequence shown here is derived from an EMBL/GenBank/DDBJ whole genome shotgun (WGS) entry which is preliminary data.</text>
</comment>
<keyword evidence="1" id="KW-0812">Transmembrane</keyword>
<keyword evidence="1" id="KW-0472">Membrane</keyword>
<dbReference type="EMBL" id="SJPS01000003">
    <property type="protein sequence ID" value="TWU27562.1"/>
    <property type="molecule type" value="Genomic_DNA"/>
</dbReference>
<accession>A0A5C6CSR2</accession>
<keyword evidence="3" id="KW-1185">Reference proteome</keyword>
<evidence type="ECO:0000313" key="3">
    <source>
        <dbReference type="Proteomes" id="UP000318437"/>
    </source>
</evidence>
<evidence type="ECO:0000256" key="1">
    <source>
        <dbReference type="SAM" id="Phobius"/>
    </source>
</evidence>
<reference evidence="2 3" key="1">
    <citation type="submission" date="2019-02" db="EMBL/GenBank/DDBJ databases">
        <title>Deep-cultivation of Planctomycetes and their phenomic and genomic characterization uncovers novel biology.</title>
        <authorList>
            <person name="Wiegand S."/>
            <person name="Jogler M."/>
            <person name="Boedeker C."/>
            <person name="Pinto D."/>
            <person name="Vollmers J."/>
            <person name="Rivas-Marin E."/>
            <person name="Kohn T."/>
            <person name="Peeters S.H."/>
            <person name="Heuer A."/>
            <person name="Rast P."/>
            <person name="Oberbeckmann S."/>
            <person name="Bunk B."/>
            <person name="Jeske O."/>
            <person name="Meyerdierks A."/>
            <person name="Storesund J.E."/>
            <person name="Kallscheuer N."/>
            <person name="Luecker S."/>
            <person name="Lage O.M."/>
            <person name="Pohl T."/>
            <person name="Merkel B.J."/>
            <person name="Hornburger P."/>
            <person name="Mueller R.-W."/>
            <person name="Bruemmer F."/>
            <person name="Labrenz M."/>
            <person name="Spormann A.M."/>
            <person name="Op Den Camp H."/>
            <person name="Overmann J."/>
            <person name="Amann R."/>
            <person name="Jetten M.S.M."/>
            <person name="Mascher T."/>
            <person name="Medema M.H."/>
            <person name="Devos D.P."/>
            <person name="Kaster A.-K."/>
            <person name="Ovreas L."/>
            <person name="Rohde M."/>
            <person name="Galperin M.Y."/>
            <person name="Jogler C."/>
        </authorList>
    </citation>
    <scope>NUCLEOTIDE SEQUENCE [LARGE SCALE GENOMIC DNA]</scope>
    <source>
        <strain evidence="2 3">Pla144</strain>
    </source>
</reference>
<dbReference type="Proteomes" id="UP000318437">
    <property type="component" value="Unassembled WGS sequence"/>
</dbReference>
<organism evidence="2 3">
    <name type="scientific">Bythopirellula polymerisocia</name>
    <dbReference type="NCBI Taxonomy" id="2528003"/>
    <lineage>
        <taxon>Bacteria</taxon>
        <taxon>Pseudomonadati</taxon>
        <taxon>Planctomycetota</taxon>
        <taxon>Planctomycetia</taxon>
        <taxon>Pirellulales</taxon>
        <taxon>Lacipirellulaceae</taxon>
        <taxon>Bythopirellula</taxon>
    </lineage>
</organism>
<proteinExistence type="predicted"/>
<gene>
    <name evidence="2" type="ORF">Pla144_23390</name>
</gene>
<keyword evidence="1" id="KW-1133">Transmembrane helix</keyword>
<evidence type="ECO:0000313" key="2">
    <source>
        <dbReference type="EMBL" id="TWU27562.1"/>
    </source>
</evidence>
<sequence>MTPNDFVIAGWSIGLPLFFAGILLNWRQSGNFWALPLDYSRSAFALCFGGLAVIAQGSYCRGYSIESATPHREPGELPLQDCLQQAKSHSQFRRATRPAYDDVQRLALRHLA</sequence>